<keyword evidence="1" id="KW-1133">Transmembrane helix</keyword>
<dbReference type="InterPro" id="IPR001036">
    <property type="entry name" value="Acrflvin-R"/>
</dbReference>
<dbReference type="Pfam" id="PF00873">
    <property type="entry name" value="ACR_tran"/>
    <property type="match status" value="1"/>
</dbReference>
<feature type="transmembrane region" description="Helical" evidence="1">
    <location>
        <begin position="514"/>
        <end position="537"/>
    </location>
</feature>
<feature type="transmembrane region" description="Helical" evidence="1">
    <location>
        <begin position="383"/>
        <end position="407"/>
    </location>
</feature>
<keyword evidence="1" id="KW-0812">Transmembrane</keyword>
<sequence>MVRFLIKRPIAVLLSFLGLLVFSVLAIRHLPISLLPGIEVPSIVVKVDYPNNPARIIENSVLNPIRTELNALNNLKSLESTATSESGVINLQFNYGTRMDLAYIEINEKIDRLQESLPRDMDRPRIIRVNTSDIPIIRIQVTPRAGTDFIELSELTERVLKKRLEQLDGVSIVDINGTRSEFISIDPYRAQLEALNITESQIEQTLKTANQELGQLSIKDGQYRYFVRMANRLDDIEEIKKLPVKNPDGDVVPLSRLASISFEQEKVQSYHLFQGQEGLVITVHKQADAKMTELTPLVYDAVELFKKEYTEADFDLTQDQSSLLNAGISNLSTSLIYGGVFAFAVLFLFMGNYRLPIIMGITLPVSLIISFLLFYAVGLSINIISLSGLALGLGMLIDNAIIVIDNISRKRSEGLGLTEACISGVNEVMSPLISSVLTTLAVFVPLVFLNGLSGSLFYDQAVSVAIILGASLMVAFILLPLLYKLFFGKSEKRINEDSAFFRLILRGYKSIFKLVWKFKAVSLAVLVLLIPLAYLLLNSLPKTGLPEIEKTETLVTIQWNAPIDVAANKARLQSILAETPESTVSESDIGLSQFLLSISEGSVEHANLYLKFADQQQKAKIEAQIAAFLSQSFPEATFEITDAPNAFDQIFVTEGSYFVAKWKNLGESEPMKPAMMTTLKQASEQNIESESIAGKGFVYENALEGSIDIEALSTYGINEGAFKTALGNALDGYLVTEIRRFGEVTPIKITRPQTDLQQQLQQVFVSGARGEQYPVSRFVNFSFSSTEKNITADRTGIYQSLEWDEISESEIKILTSKLPAVASQEGLTVDFDGTYFEDQENLQQLLFILAISVALLYFILAAQFESLVQPLIVIFTLPLGILGALIIIYISGATLNVMSAIGIIVMLGIMVNDAILKIDTINRLAGAINKDQSTDYRAQLTAAIAKTGEIRLKPILMTSITTILALLPVVFADGIGADLQRPLVFAVIGGLTIGTFTALYFVPLAYWFLSRKAF</sequence>
<name>A0A1I0RK99_9BACT</name>
<evidence type="ECO:0000313" key="2">
    <source>
        <dbReference type="EMBL" id="SEW41395.1"/>
    </source>
</evidence>
<dbReference type="Gene3D" id="3.30.70.1320">
    <property type="entry name" value="Multidrug efflux transporter AcrB pore domain like"/>
    <property type="match status" value="1"/>
</dbReference>
<dbReference type="SUPFAM" id="SSF82866">
    <property type="entry name" value="Multidrug efflux transporter AcrB transmembrane domain"/>
    <property type="match status" value="2"/>
</dbReference>
<keyword evidence="1" id="KW-0472">Membrane</keyword>
<gene>
    <name evidence="2" type="ORF">SAMN05216290_3739</name>
</gene>
<dbReference type="GO" id="GO:0005886">
    <property type="term" value="C:plasma membrane"/>
    <property type="evidence" value="ECO:0007669"/>
    <property type="project" value="TreeGrafter"/>
</dbReference>
<feature type="transmembrane region" description="Helical" evidence="1">
    <location>
        <begin position="357"/>
        <end position="377"/>
    </location>
</feature>
<feature type="transmembrane region" description="Helical" evidence="1">
    <location>
        <begin position="331"/>
        <end position="350"/>
    </location>
</feature>
<dbReference type="RefSeq" id="WP_090260703.1">
    <property type="nucleotide sequence ID" value="NZ_FOIR01000004.1"/>
</dbReference>
<feature type="transmembrane region" description="Helical" evidence="1">
    <location>
        <begin position="955"/>
        <end position="977"/>
    </location>
</feature>
<dbReference type="SUPFAM" id="SSF82714">
    <property type="entry name" value="Multidrug efflux transporter AcrB TolC docking domain, DN and DC subdomains"/>
    <property type="match status" value="1"/>
</dbReference>
<dbReference type="OrthoDB" id="9798415at2"/>
<dbReference type="PANTHER" id="PTHR32063:SF0">
    <property type="entry name" value="SWARMING MOTILITY PROTEIN SWRC"/>
    <property type="match status" value="1"/>
</dbReference>
<dbReference type="AlphaFoldDB" id="A0A1I0RK99"/>
<dbReference type="GO" id="GO:0042910">
    <property type="term" value="F:xenobiotic transmembrane transporter activity"/>
    <property type="evidence" value="ECO:0007669"/>
    <property type="project" value="TreeGrafter"/>
</dbReference>
<evidence type="ECO:0000313" key="3">
    <source>
        <dbReference type="Proteomes" id="UP000199437"/>
    </source>
</evidence>
<dbReference type="GeneID" id="99988407"/>
<proteinExistence type="predicted"/>
<organism evidence="2 3">
    <name type="scientific">Roseivirga pacifica</name>
    <dbReference type="NCBI Taxonomy" id="1267423"/>
    <lineage>
        <taxon>Bacteria</taxon>
        <taxon>Pseudomonadati</taxon>
        <taxon>Bacteroidota</taxon>
        <taxon>Cytophagia</taxon>
        <taxon>Cytophagales</taxon>
        <taxon>Roseivirgaceae</taxon>
        <taxon>Roseivirga</taxon>
    </lineage>
</organism>
<keyword evidence="3" id="KW-1185">Reference proteome</keyword>
<feature type="transmembrane region" description="Helical" evidence="1">
    <location>
        <begin position="845"/>
        <end position="864"/>
    </location>
</feature>
<dbReference type="Gene3D" id="3.30.70.1430">
    <property type="entry name" value="Multidrug efflux transporter AcrB pore domain"/>
    <property type="match status" value="2"/>
</dbReference>
<reference evidence="3" key="1">
    <citation type="submission" date="2016-10" db="EMBL/GenBank/DDBJ databases">
        <authorList>
            <person name="Varghese N."/>
            <person name="Submissions S."/>
        </authorList>
    </citation>
    <scope>NUCLEOTIDE SEQUENCE [LARGE SCALE GENOMIC DNA]</scope>
    <source>
        <strain evidence="3">CGMCC 1.12402</strain>
    </source>
</reference>
<dbReference type="Gene3D" id="3.30.2090.10">
    <property type="entry name" value="Multidrug efflux transporter AcrB TolC docking domain, DN and DC subdomains"/>
    <property type="match status" value="2"/>
</dbReference>
<feature type="transmembrane region" description="Helical" evidence="1">
    <location>
        <begin position="461"/>
        <end position="483"/>
    </location>
</feature>
<dbReference type="PRINTS" id="PR00702">
    <property type="entry name" value="ACRIFLAVINRP"/>
</dbReference>
<feature type="transmembrane region" description="Helical" evidence="1">
    <location>
        <begin position="871"/>
        <end position="891"/>
    </location>
</feature>
<feature type="transmembrane region" description="Helical" evidence="1">
    <location>
        <begin position="897"/>
        <end position="916"/>
    </location>
</feature>
<dbReference type="EMBL" id="FOIR01000004">
    <property type="protein sequence ID" value="SEW41395.1"/>
    <property type="molecule type" value="Genomic_DNA"/>
</dbReference>
<dbReference type="InterPro" id="IPR027463">
    <property type="entry name" value="AcrB_DN_DC_subdom"/>
</dbReference>
<dbReference type="SUPFAM" id="SSF82693">
    <property type="entry name" value="Multidrug efflux transporter AcrB pore domain, PN1, PN2, PC1 and PC2 subdomains"/>
    <property type="match status" value="2"/>
</dbReference>
<feature type="transmembrane region" description="Helical" evidence="1">
    <location>
        <begin position="983"/>
        <end position="1009"/>
    </location>
</feature>
<dbReference type="Proteomes" id="UP000199437">
    <property type="component" value="Unassembled WGS sequence"/>
</dbReference>
<accession>A0A1I0RK99</accession>
<dbReference type="Gene3D" id="3.30.70.1440">
    <property type="entry name" value="Multidrug efflux transporter AcrB pore domain"/>
    <property type="match status" value="1"/>
</dbReference>
<dbReference type="STRING" id="1267423.SAMN05216290_3739"/>
<evidence type="ECO:0000256" key="1">
    <source>
        <dbReference type="SAM" id="Phobius"/>
    </source>
</evidence>
<dbReference type="PANTHER" id="PTHR32063">
    <property type="match status" value="1"/>
</dbReference>
<protein>
    <submittedName>
        <fullName evidence="2">Multidrug efflux pump subunit AcrB</fullName>
    </submittedName>
</protein>
<feature type="transmembrane region" description="Helical" evidence="1">
    <location>
        <begin position="428"/>
        <end position="449"/>
    </location>
</feature>
<dbReference type="Gene3D" id="1.20.1640.10">
    <property type="entry name" value="Multidrug efflux transporter AcrB transmembrane domain"/>
    <property type="match status" value="2"/>
</dbReference>